<feature type="domain" description="LXG" evidence="3">
    <location>
        <begin position="1"/>
        <end position="230"/>
    </location>
</feature>
<sequence>MSKIIELQEVKELQERFNSSAEELNQHLETLQQKIEEFTQINSFQGKAADTIKNHLSTVHGAVITGFTVTTEMLKSQFQKAVEEFNSQVDSDADAKIHGSYLDDVKKKVNGYSEGFSHSNEEAKKTVGTISDIVAIQYPSSSSITEGAVKSQKEISDTLEKLETYNSKQSDLQEFDELMRKIDEGMKQIKVNNGNLSIASIGKLLADTSIGNIIKGLADAMTKFDIGNKGAKATLNAYIRMHYVTKKLGLEVLFDPKGRKGKGVYTLSTSKKEDMVLAERILKMDNKDDVLFKYLKDKLEFKFEGLKTTKEQIKKARRNIYKLPEFQNYADFRMDRVNKGWPTAIGKKGLSSFKAAWADGLKDINPMKWKEAFKGLGKAGGILKGAGIFGAVVSVGGNIVDAKQGVDDRKGGWQLKDVVDIATDSAVDIGANAGAMAAGAVAGSFFLPPLGTVVGAGTAVVGTWLLNKKWNGEDNAIDYVKKGVKNVTEKINEKLKIGEKLKSVFW</sequence>
<keyword evidence="2" id="KW-0175">Coiled coil</keyword>
<evidence type="ECO:0000256" key="2">
    <source>
        <dbReference type="SAM" id="Coils"/>
    </source>
</evidence>
<evidence type="ECO:0000313" key="4">
    <source>
        <dbReference type="EMBL" id="OFD95785.1"/>
    </source>
</evidence>
<gene>
    <name evidence="4" type="ORF">BWGOE11_22000</name>
</gene>
<evidence type="ECO:0000259" key="3">
    <source>
        <dbReference type="PROSITE" id="PS51756"/>
    </source>
</evidence>
<organism evidence="4 5">
    <name type="scientific">Bacillus mycoides</name>
    <dbReference type="NCBI Taxonomy" id="1405"/>
    <lineage>
        <taxon>Bacteria</taxon>
        <taxon>Bacillati</taxon>
        <taxon>Bacillota</taxon>
        <taxon>Bacilli</taxon>
        <taxon>Bacillales</taxon>
        <taxon>Bacillaceae</taxon>
        <taxon>Bacillus</taxon>
        <taxon>Bacillus cereus group</taxon>
    </lineage>
</organism>
<dbReference type="InterPro" id="IPR006829">
    <property type="entry name" value="LXG_dom"/>
</dbReference>
<protein>
    <recommendedName>
        <fullName evidence="3">LXG domain-containing protein</fullName>
    </recommendedName>
</protein>
<dbReference type="AlphaFoldDB" id="A0A1E8BPL9"/>
<proteinExistence type="inferred from homology"/>
<dbReference type="EMBL" id="LXLX01000026">
    <property type="protein sequence ID" value="OFD95785.1"/>
    <property type="molecule type" value="Genomic_DNA"/>
</dbReference>
<reference evidence="4 5" key="1">
    <citation type="submission" date="2016-05" db="EMBL/GenBank/DDBJ databases">
        <title>Bacillus thuringiensis and Bacillus weihenstephanensis as novel biocontrol agents of wilt causing Verticillium species.</title>
        <authorList>
            <person name="Hollensteiner J."/>
            <person name="Wemheuer F."/>
            <person name="Harting R."/>
            <person name="Kolarzyk A."/>
            <person name="Diaz-Valerio S."/>
            <person name="Poehlein A."/>
            <person name="Brzuszkiewicz E."/>
            <person name="Nesemann K."/>
            <person name="Braus-Stromeyer S."/>
            <person name="Braus G."/>
            <person name="Daniel R."/>
            <person name="Liesegang H."/>
        </authorList>
    </citation>
    <scope>NUCLEOTIDE SEQUENCE [LARGE SCALE GENOMIC DNA]</scope>
    <source>
        <strain evidence="4 5">GOE11</strain>
    </source>
</reference>
<dbReference type="RefSeq" id="WP_070139191.1">
    <property type="nucleotide sequence ID" value="NZ_LXLN01000025.1"/>
</dbReference>
<comment type="similarity">
    <text evidence="1">In the N-terminal section; belongs to the LXG family.</text>
</comment>
<evidence type="ECO:0000313" key="5">
    <source>
        <dbReference type="Proteomes" id="UP000175835"/>
    </source>
</evidence>
<dbReference type="PATRIC" id="fig|86662.24.peg.2090"/>
<name>A0A1E8BPL9_BACMY</name>
<accession>A0A1E8BPL9</accession>
<dbReference type="PROSITE" id="PS51756">
    <property type="entry name" value="LXG"/>
    <property type="match status" value="1"/>
</dbReference>
<dbReference type="SUPFAM" id="SSF58113">
    <property type="entry name" value="Apolipoprotein A-I"/>
    <property type="match status" value="1"/>
</dbReference>
<dbReference type="Proteomes" id="UP000175835">
    <property type="component" value="Unassembled WGS sequence"/>
</dbReference>
<dbReference type="Pfam" id="PF04740">
    <property type="entry name" value="LXG"/>
    <property type="match status" value="1"/>
</dbReference>
<feature type="coiled-coil region" evidence="2">
    <location>
        <begin position="7"/>
        <end position="41"/>
    </location>
</feature>
<evidence type="ECO:0000256" key="1">
    <source>
        <dbReference type="ARBA" id="ARBA00034117"/>
    </source>
</evidence>
<comment type="caution">
    <text evidence="4">The sequence shown here is derived from an EMBL/GenBank/DDBJ whole genome shotgun (WGS) entry which is preliminary data.</text>
</comment>